<evidence type="ECO:0000256" key="6">
    <source>
        <dbReference type="ARBA" id="ARBA00022676"/>
    </source>
</evidence>
<evidence type="ECO:0000256" key="20">
    <source>
        <dbReference type="ARBA" id="ARBA00047852"/>
    </source>
</evidence>
<keyword evidence="14" id="KW-0325">Glycoprotein</keyword>
<keyword evidence="10" id="KW-0735">Signal-anchor</keyword>
<proteinExistence type="inferred from homology"/>
<dbReference type="AlphaFoldDB" id="A0A9D4L5E6"/>
<dbReference type="OrthoDB" id="9974378at2759"/>
<comment type="cofactor">
    <cofactor evidence="1">
        <name>Mn(2+)</name>
        <dbReference type="ChEBI" id="CHEBI:29035"/>
    </cofactor>
</comment>
<organism evidence="22 23">
    <name type="scientific">Dreissena polymorpha</name>
    <name type="common">Zebra mussel</name>
    <name type="synonym">Mytilus polymorpha</name>
    <dbReference type="NCBI Taxonomy" id="45954"/>
    <lineage>
        <taxon>Eukaryota</taxon>
        <taxon>Metazoa</taxon>
        <taxon>Spiralia</taxon>
        <taxon>Lophotrochozoa</taxon>
        <taxon>Mollusca</taxon>
        <taxon>Bivalvia</taxon>
        <taxon>Autobranchia</taxon>
        <taxon>Heteroconchia</taxon>
        <taxon>Euheterodonta</taxon>
        <taxon>Imparidentia</taxon>
        <taxon>Neoheterodontei</taxon>
        <taxon>Myida</taxon>
        <taxon>Dreissenoidea</taxon>
        <taxon>Dreissenidae</taxon>
        <taxon>Dreissena</taxon>
    </lineage>
</organism>
<evidence type="ECO:0000256" key="19">
    <source>
        <dbReference type="ARBA" id="ARBA00033291"/>
    </source>
</evidence>
<evidence type="ECO:0000256" key="11">
    <source>
        <dbReference type="ARBA" id="ARBA00022989"/>
    </source>
</evidence>
<dbReference type="Gene3D" id="3.90.550.10">
    <property type="entry name" value="Spore Coat Polysaccharide Biosynthesis Protein SpsA, Chain A"/>
    <property type="match status" value="1"/>
</dbReference>
<keyword evidence="11 21" id="KW-1133">Transmembrane helix</keyword>
<reference evidence="22" key="1">
    <citation type="journal article" date="2019" name="bioRxiv">
        <title>The Genome of the Zebra Mussel, Dreissena polymorpha: A Resource for Invasive Species Research.</title>
        <authorList>
            <person name="McCartney M.A."/>
            <person name="Auch B."/>
            <person name="Kono T."/>
            <person name="Mallez S."/>
            <person name="Zhang Y."/>
            <person name="Obille A."/>
            <person name="Becker A."/>
            <person name="Abrahante J.E."/>
            <person name="Garbe J."/>
            <person name="Badalamenti J.P."/>
            <person name="Herman A."/>
            <person name="Mangelson H."/>
            <person name="Liachko I."/>
            <person name="Sullivan S."/>
            <person name="Sone E.D."/>
            <person name="Koren S."/>
            <person name="Silverstein K.A.T."/>
            <person name="Beckman K.B."/>
            <person name="Gohl D.M."/>
        </authorList>
    </citation>
    <scope>NUCLEOTIDE SEQUENCE</scope>
    <source>
        <strain evidence="22">Duluth1</strain>
        <tissue evidence="22">Whole animal</tissue>
    </source>
</reference>
<evidence type="ECO:0000256" key="14">
    <source>
        <dbReference type="ARBA" id="ARBA00023180"/>
    </source>
</evidence>
<keyword evidence="7" id="KW-0808">Transferase</keyword>
<keyword evidence="9" id="KW-0479">Metal-binding</keyword>
<evidence type="ECO:0000313" key="22">
    <source>
        <dbReference type="EMBL" id="KAH3851583.1"/>
    </source>
</evidence>
<evidence type="ECO:0000256" key="13">
    <source>
        <dbReference type="ARBA" id="ARBA00023136"/>
    </source>
</evidence>
<evidence type="ECO:0000256" key="1">
    <source>
        <dbReference type="ARBA" id="ARBA00001936"/>
    </source>
</evidence>
<evidence type="ECO:0000256" key="7">
    <source>
        <dbReference type="ARBA" id="ARBA00022679"/>
    </source>
</evidence>
<dbReference type="GO" id="GO:0046872">
    <property type="term" value="F:metal ion binding"/>
    <property type="evidence" value="ECO:0007669"/>
    <property type="project" value="UniProtKB-KW"/>
</dbReference>
<protein>
    <recommendedName>
        <fullName evidence="5">Beta-1,4-glucuronyltransferase 1</fullName>
    </recommendedName>
    <alternativeName>
        <fullName evidence="16">I-beta-1,3-N-acetylglucosaminyltransferase</fullName>
    </alternativeName>
    <alternativeName>
        <fullName evidence="19">N-acetyllactosaminide beta-1,3-N-acetylglucosaminyltransferase</fullName>
    </alternativeName>
    <alternativeName>
        <fullName evidence="17">Poly-N-acetyllactosamine extension enzyme</fullName>
    </alternativeName>
    <alternativeName>
        <fullName evidence="18">UDP-GlcNAc:betaGal beta-1,3-N-acetylglucosaminyltransferase 1</fullName>
    </alternativeName>
</protein>
<keyword evidence="6" id="KW-0328">Glycosyltransferase</keyword>
<evidence type="ECO:0000256" key="17">
    <source>
        <dbReference type="ARBA" id="ARBA00032175"/>
    </source>
</evidence>
<dbReference type="PANTHER" id="PTHR46420">
    <property type="entry name" value="BETA-1,4-GLUCURONYLTRANSFERASE 1"/>
    <property type="match status" value="1"/>
</dbReference>
<evidence type="ECO:0000256" key="3">
    <source>
        <dbReference type="ARBA" id="ARBA00004922"/>
    </source>
</evidence>
<dbReference type="GO" id="GO:0035269">
    <property type="term" value="P:protein O-linked glycosylation via mannose"/>
    <property type="evidence" value="ECO:0007669"/>
    <property type="project" value="TreeGrafter"/>
</dbReference>
<comment type="caution">
    <text evidence="22">The sequence shown here is derived from an EMBL/GenBank/DDBJ whole genome shotgun (WGS) entry which is preliminary data.</text>
</comment>
<sequence>MRKRCRLKYMVMLLGVVGIIVLFEILQKWRLEVIDQQLNVVLSGRKEQSETALQGIQADRLRLIKKVLKTNYLDSTKEYVFVQNILSRSMSGNGSHVLTICMHATANHLHYLTDLMAVWTGPVSVTVFTHHGQDITDLLENLLYYKHCFENISKFVSFHIAYPVSISIEVKPSNVWNFECEMEPEHLIRNDSSNFKSKVPYPHNVLRNIAITFAKTPYILSLDIDMIPSVNLHSQFEQFVKRRQSLLSDMSSKVAFVLPAFESSAPVSVFNKGKLLDHWKRNLVRPFYQFACRDCHSNTDYDLWEKLPSISFLDIGYNAVFERPWEPFFIARKQDMPLYDGRFKQYGFNRFSQICEMHMLGYSFAVMNNAFVIHRGFKEPESFHETKDLEHRQNELVFKEFEAELKLRYQGSGRNC</sequence>
<evidence type="ECO:0000256" key="9">
    <source>
        <dbReference type="ARBA" id="ARBA00022723"/>
    </source>
</evidence>
<comment type="similarity">
    <text evidence="4">Belongs to the glycosyltransferase 49 family.</text>
</comment>
<dbReference type="InterPro" id="IPR029044">
    <property type="entry name" value="Nucleotide-diphossugar_trans"/>
</dbReference>
<keyword evidence="8 21" id="KW-0812">Transmembrane</keyword>
<evidence type="ECO:0000256" key="21">
    <source>
        <dbReference type="SAM" id="Phobius"/>
    </source>
</evidence>
<evidence type="ECO:0000256" key="18">
    <source>
        <dbReference type="ARBA" id="ARBA00032181"/>
    </source>
</evidence>
<feature type="transmembrane region" description="Helical" evidence="21">
    <location>
        <begin position="7"/>
        <end position="26"/>
    </location>
</feature>
<evidence type="ECO:0000256" key="8">
    <source>
        <dbReference type="ARBA" id="ARBA00022692"/>
    </source>
</evidence>
<keyword evidence="15" id="KW-0464">Manganese</keyword>
<keyword evidence="12" id="KW-0333">Golgi apparatus</keyword>
<evidence type="ECO:0000256" key="2">
    <source>
        <dbReference type="ARBA" id="ARBA00004323"/>
    </source>
</evidence>
<dbReference type="Proteomes" id="UP000828390">
    <property type="component" value="Unassembled WGS sequence"/>
</dbReference>
<accession>A0A9D4L5E6</accession>
<name>A0A9D4L5E6_DREPO</name>
<comment type="subcellular location">
    <subcellularLocation>
        <location evidence="2">Golgi apparatus membrane</location>
        <topology evidence="2">Single-pass type II membrane protein</topology>
    </subcellularLocation>
</comment>
<keyword evidence="23" id="KW-1185">Reference proteome</keyword>
<dbReference type="GO" id="GO:0015020">
    <property type="term" value="F:glucuronosyltransferase activity"/>
    <property type="evidence" value="ECO:0007669"/>
    <property type="project" value="InterPro"/>
</dbReference>
<evidence type="ECO:0000256" key="16">
    <source>
        <dbReference type="ARBA" id="ARBA00030723"/>
    </source>
</evidence>
<evidence type="ECO:0000256" key="5">
    <source>
        <dbReference type="ARBA" id="ARBA00017962"/>
    </source>
</evidence>
<comment type="pathway">
    <text evidence="3">Protein modification; protein glycosylation.</text>
</comment>
<evidence type="ECO:0000313" key="23">
    <source>
        <dbReference type="Proteomes" id="UP000828390"/>
    </source>
</evidence>
<dbReference type="InterPro" id="IPR043189">
    <property type="entry name" value="B4GAT1"/>
</dbReference>
<dbReference type="PANTHER" id="PTHR46420:SF1">
    <property type="entry name" value="BETA-1,4-GLUCURONYLTRANSFERASE 1"/>
    <property type="match status" value="1"/>
</dbReference>
<dbReference type="Pfam" id="PF13896">
    <property type="entry name" value="Glyco_transf_49"/>
    <property type="match status" value="1"/>
</dbReference>
<evidence type="ECO:0000256" key="10">
    <source>
        <dbReference type="ARBA" id="ARBA00022968"/>
    </source>
</evidence>
<gene>
    <name evidence="22" type="ORF">DPMN_094065</name>
</gene>
<dbReference type="EMBL" id="JAIWYP010000003">
    <property type="protein sequence ID" value="KAH3851583.1"/>
    <property type="molecule type" value="Genomic_DNA"/>
</dbReference>
<comment type="catalytic activity">
    <reaction evidence="20">
        <text>3-O-[beta-D-Xyl-(1-&gt;4)-Rib-ol-P-Rib-ol-P-3-beta-D-GalNAc-(1-&gt;3)-beta-D-GlcNAc-(1-&gt;4)-(O-6-P-alpha-D-Man)]-Thr-[protein] + UDP-alpha-D-glucuronate = 3-O-[beta-D-GlcA-(1-&gt;3)-beta-D-Xyl-(1-&gt;4)-Rib-ol-P-Rib-ol-P-3-beta-D-GalNAc-(1-&gt;3)-beta-D-GlcNAc-(1-&gt;4)-(O-6-P-alpha-D-Man)]-Thr-[protein] + UDP + H(+)</text>
        <dbReference type="Rhea" id="RHEA:46860"/>
        <dbReference type="Rhea" id="RHEA-COMP:15023"/>
        <dbReference type="Rhea" id="RHEA-COMP:17482"/>
        <dbReference type="ChEBI" id="CHEBI:15378"/>
        <dbReference type="ChEBI" id="CHEBI:58052"/>
        <dbReference type="ChEBI" id="CHEBI:58223"/>
        <dbReference type="ChEBI" id="CHEBI:142405"/>
        <dbReference type="ChEBI" id="CHEBI:177336"/>
    </reaction>
</comment>
<keyword evidence="13 21" id="KW-0472">Membrane</keyword>
<evidence type="ECO:0000256" key="15">
    <source>
        <dbReference type="ARBA" id="ARBA00023211"/>
    </source>
</evidence>
<dbReference type="GO" id="GO:0000139">
    <property type="term" value="C:Golgi membrane"/>
    <property type="evidence" value="ECO:0007669"/>
    <property type="project" value="UniProtKB-SubCell"/>
</dbReference>
<evidence type="ECO:0000256" key="12">
    <source>
        <dbReference type="ARBA" id="ARBA00023034"/>
    </source>
</evidence>
<evidence type="ECO:0000256" key="4">
    <source>
        <dbReference type="ARBA" id="ARBA00008539"/>
    </source>
</evidence>
<reference evidence="22" key="2">
    <citation type="submission" date="2020-11" db="EMBL/GenBank/DDBJ databases">
        <authorList>
            <person name="McCartney M.A."/>
            <person name="Auch B."/>
            <person name="Kono T."/>
            <person name="Mallez S."/>
            <person name="Becker A."/>
            <person name="Gohl D.M."/>
            <person name="Silverstein K.A.T."/>
            <person name="Koren S."/>
            <person name="Bechman K.B."/>
            <person name="Herman A."/>
            <person name="Abrahante J.E."/>
            <person name="Garbe J."/>
        </authorList>
    </citation>
    <scope>NUCLEOTIDE SEQUENCE</scope>
    <source>
        <strain evidence="22">Duluth1</strain>
        <tissue evidence="22">Whole animal</tissue>
    </source>
</reference>